<dbReference type="InterPro" id="IPR022558">
    <property type="entry name" value="DUF2654"/>
</dbReference>
<dbReference type="RefSeq" id="YP_010094997.1">
    <property type="nucleotide sequence ID" value="NC_055743.1"/>
</dbReference>
<keyword evidence="2" id="KW-1185">Reference proteome</keyword>
<dbReference type="GeneID" id="65112631"/>
<evidence type="ECO:0000313" key="1">
    <source>
        <dbReference type="EMBL" id="AWD90489.1"/>
    </source>
</evidence>
<name>A0A2S1GM84_9CAUD</name>
<proteinExistence type="predicted"/>
<sequence>MQQDFIDTLPQESKDEIKDVLTQHGMTDDEISSIEERNRQMALAQGSSFIRKHRREIERLNRLAQAAVLENNYDSYSYAIRKLRKLYRQPHTNELILAGWQTTRKQVWELINAQTSKVQ</sequence>
<organism evidence="1 2">
    <name type="scientific">Erwinia phage Cronus</name>
    <dbReference type="NCBI Taxonomy" id="2163633"/>
    <lineage>
        <taxon>Viruses</taxon>
        <taxon>Duplodnaviria</taxon>
        <taxon>Heunggongvirae</taxon>
        <taxon>Uroviricota</taxon>
        <taxon>Caudoviricetes</taxon>
        <taxon>Pantevenvirales</taxon>
        <taxon>Straboviridae</taxon>
        <taxon>Tevenvirinae</taxon>
        <taxon>Risoevirus</taxon>
        <taxon>Risoevirus cronus</taxon>
        <taxon>Roskildevirus cronus</taxon>
    </lineage>
</organism>
<accession>A0A2S1GM84</accession>
<protein>
    <submittedName>
        <fullName evidence="1">Uncharacterized protein</fullName>
    </submittedName>
</protein>
<dbReference type="EMBL" id="MH059636">
    <property type="protein sequence ID" value="AWD90489.1"/>
    <property type="molecule type" value="Genomic_DNA"/>
</dbReference>
<dbReference type="Pfam" id="PF10849">
    <property type="entry name" value="DUF2654"/>
    <property type="match status" value="1"/>
</dbReference>
<dbReference type="KEGG" id="vg:65112631"/>
<reference evidence="1" key="1">
    <citation type="submission" date="2018-03" db="EMBL/GenBank/DDBJ databases">
        <title>Phage therapy in agriculture - a green tech approach to combat plant pathogenic bacteria.</title>
        <authorList>
            <person name="Carstens A.B."/>
            <person name="Djurhuus A.M."/>
            <person name="Hansen L.H."/>
        </authorList>
    </citation>
    <scope>NUCLEOTIDE SEQUENCE [LARGE SCALE GENOMIC DNA]</scope>
</reference>
<dbReference type="Proteomes" id="UP000246316">
    <property type="component" value="Segment"/>
</dbReference>
<evidence type="ECO:0000313" key="2">
    <source>
        <dbReference type="Proteomes" id="UP000246316"/>
    </source>
</evidence>